<feature type="compositionally biased region" description="Basic and acidic residues" evidence="1">
    <location>
        <begin position="161"/>
        <end position="174"/>
    </location>
</feature>
<comment type="caution">
    <text evidence="2">The sequence shown here is derived from an EMBL/GenBank/DDBJ whole genome shotgun (WGS) entry which is preliminary data.</text>
</comment>
<sequence>MHKYSDHKYFEQESKWNILGFLDECVLEPLERKIECYIKCLETIADTEEGQRREQAKQLLHRYRSGSRPDYQIAKNWDNDRNSSINLYQPIFNNSLGVANIRGGTVIIGSKEKMPIEASSSDGKRAFDSTLDSDLISSVEVKKIKSTEESDEQNNGIVEEESQKAKNYDEKILSADESDLEYPREQMNDEDEENSLDDNSDEEDTVELADISFNSFVGSSKTDNKNYKWKLKNGENVGTIFHNRSFV</sequence>
<organism evidence="2 3">
    <name type="scientific">Gigaspora rosea</name>
    <dbReference type="NCBI Taxonomy" id="44941"/>
    <lineage>
        <taxon>Eukaryota</taxon>
        <taxon>Fungi</taxon>
        <taxon>Fungi incertae sedis</taxon>
        <taxon>Mucoromycota</taxon>
        <taxon>Glomeromycotina</taxon>
        <taxon>Glomeromycetes</taxon>
        <taxon>Diversisporales</taxon>
        <taxon>Gigasporaceae</taxon>
        <taxon>Gigaspora</taxon>
    </lineage>
</organism>
<feature type="region of interest" description="Disordered" evidence="1">
    <location>
        <begin position="145"/>
        <end position="205"/>
    </location>
</feature>
<feature type="compositionally biased region" description="Acidic residues" evidence="1">
    <location>
        <begin position="188"/>
        <end position="205"/>
    </location>
</feature>
<evidence type="ECO:0000313" key="2">
    <source>
        <dbReference type="EMBL" id="RIB15224.1"/>
    </source>
</evidence>
<dbReference type="AlphaFoldDB" id="A0A397UYA4"/>
<dbReference type="OrthoDB" id="2387761at2759"/>
<dbReference type="Proteomes" id="UP000266673">
    <property type="component" value="Unassembled WGS sequence"/>
</dbReference>
<proteinExistence type="predicted"/>
<protein>
    <submittedName>
        <fullName evidence="2">Uncharacterized protein</fullName>
    </submittedName>
</protein>
<gene>
    <name evidence="2" type="ORF">C2G38_1595223</name>
</gene>
<reference evidence="2 3" key="1">
    <citation type="submission" date="2018-06" db="EMBL/GenBank/DDBJ databases">
        <title>Comparative genomics reveals the genomic features of Rhizophagus irregularis, R. cerebriforme, R. diaphanum and Gigaspora rosea, and their symbiotic lifestyle signature.</title>
        <authorList>
            <person name="Morin E."/>
            <person name="San Clemente H."/>
            <person name="Chen E.C.H."/>
            <person name="De La Providencia I."/>
            <person name="Hainaut M."/>
            <person name="Kuo A."/>
            <person name="Kohler A."/>
            <person name="Murat C."/>
            <person name="Tang N."/>
            <person name="Roy S."/>
            <person name="Loubradou J."/>
            <person name="Henrissat B."/>
            <person name="Grigoriev I.V."/>
            <person name="Corradi N."/>
            <person name="Roux C."/>
            <person name="Martin F.M."/>
        </authorList>
    </citation>
    <scope>NUCLEOTIDE SEQUENCE [LARGE SCALE GENOMIC DNA]</scope>
    <source>
        <strain evidence="2 3">DAOM 194757</strain>
    </source>
</reference>
<name>A0A397UYA4_9GLOM</name>
<dbReference type="EMBL" id="QKWP01000761">
    <property type="protein sequence ID" value="RIB15224.1"/>
    <property type="molecule type" value="Genomic_DNA"/>
</dbReference>
<evidence type="ECO:0000313" key="3">
    <source>
        <dbReference type="Proteomes" id="UP000266673"/>
    </source>
</evidence>
<keyword evidence="3" id="KW-1185">Reference proteome</keyword>
<evidence type="ECO:0000256" key="1">
    <source>
        <dbReference type="SAM" id="MobiDB-lite"/>
    </source>
</evidence>
<accession>A0A397UYA4</accession>